<keyword evidence="2" id="KW-0378">Hydrolase</keyword>
<dbReference type="Pfam" id="PF00557">
    <property type="entry name" value="Peptidase_M24"/>
    <property type="match status" value="1"/>
</dbReference>
<keyword evidence="3" id="KW-0812">Transmembrane</keyword>
<dbReference type="InterPro" id="IPR050659">
    <property type="entry name" value="Peptidase_M24B"/>
</dbReference>
<dbReference type="GO" id="GO:0008235">
    <property type="term" value="F:metalloexopeptidase activity"/>
    <property type="evidence" value="ECO:0007669"/>
    <property type="project" value="UniProtKB-ARBA"/>
</dbReference>
<dbReference type="FunFam" id="3.90.230.10:FF:000014">
    <property type="entry name" value="Aminopeptidase P family protein"/>
    <property type="match status" value="1"/>
</dbReference>
<dbReference type="InterPro" id="IPR001714">
    <property type="entry name" value="Pept_M24_MAP"/>
</dbReference>
<feature type="domain" description="Peptidase M24" evidence="4">
    <location>
        <begin position="127"/>
        <end position="330"/>
    </location>
</feature>
<accession>A0AA35G7Z3</accession>
<dbReference type="CDD" id="cd01092">
    <property type="entry name" value="APP-like"/>
    <property type="match status" value="1"/>
</dbReference>
<dbReference type="KEGG" id="cmic:caldi_09580"/>
<dbReference type="GO" id="GO:0004177">
    <property type="term" value="F:aminopeptidase activity"/>
    <property type="evidence" value="ECO:0007669"/>
    <property type="project" value="UniProtKB-ARBA"/>
</dbReference>
<proteinExistence type="inferred from homology"/>
<dbReference type="Gene3D" id="3.40.350.10">
    <property type="entry name" value="Creatinase/prolidase N-terminal domain"/>
    <property type="match status" value="1"/>
</dbReference>
<evidence type="ECO:0000256" key="2">
    <source>
        <dbReference type="ARBA" id="ARBA00022801"/>
    </source>
</evidence>
<evidence type="ECO:0000313" key="7">
    <source>
        <dbReference type="Proteomes" id="UP001163687"/>
    </source>
</evidence>
<dbReference type="PANTHER" id="PTHR46112">
    <property type="entry name" value="AMINOPEPTIDASE"/>
    <property type="match status" value="1"/>
</dbReference>
<keyword evidence="7" id="KW-1185">Reference proteome</keyword>
<keyword evidence="3" id="KW-0472">Membrane</keyword>
<dbReference type="Proteomes" id="UP001163687">
    <property type="component" value="Chromosome"/>
</dbReference>
<dbReference type="AlphaFoldDB" id="A0AA35G7Z3"/>
<reference evidence="6" key="1">
    <citation type="submission" date="2022-03" db="EMBL/GenBank/DDBJ databases">
        <title>Complete genome sequence of Caldinitratiruptor microaerophilus.</title>
        <authorList>
            <person name="Mukaiyama R."/>
            <person name="Nishiyama T."/>
            <person name="Ueda K."/>
        </authorList>
    </citation>
    <scope>NUCLEOTIDE SEQUENCE</scope>
    <source>
        <strain evidence="6">JCM 16183</strain>
    </source>
</reference>
<sequence>MQRRQLDAFISLRPENRSYLTGFTGTAGMAVVTATGAYLLTDFRYVEQAQAQAPGFAVRQVGRSNRYAEELKKILQEEGIRRVGFESDYLTVDAHNRYAGELAGVDLVPAAGLVEGIRRVKEPEEIEAIRRAAALADEAFDHILRFLRAGVTEREVALELEFFMRRRGAGALAFDTIVASGPRSSLPHGVASDRAIGRGDLVTLDFGCVVDGYCSDMTRTVAVGEPDEKQREIYAIVLEAQERGLVAVRAGVAARDVDAACRDFIAARGYGENFGHSTGHGVGRAVHEEPRLAAEVDDVLVPGNVVTVEPGIYLPGWGGVRIEDLVLVTETGCEILSRSPKALIVLE</sequence>
<keyword evidence="3" id="KW-1133">Transmembrane helix</keyword>
<dbReference type="SUPFAM" id="SSF55920">
    <property type="entry name" value="Creatinase/aminopeptidase"/>
    <property type="match status" value="1"/>
</dbReference>
<dbReference type="SUPFAM" id="SSF53092">
    <property type="entry name" value="Creatinase/prolidase N-terminal domain"/>
    <property type="match status" value="1"/>
</dbReference>
<dbReference type="Gene3D" id="3.90.230.10">
    <property type="entry name" value="Creatinase/methionine aminopeptidase superfamily"/>
    <property type="match status" value="1"/>
</dbReference>
<evidence type="ECO:0000259" key="4">
    <source>
        <dbReference type="Pfam" id="PF00557"/>
    </source>
</evidence>
<comment type="similarity">
    <text evidence="1">Belongs to the peptidase M24B family.</text>
</comment>
<dbReference type="InterPro" id="IPR000994">
    <property type="entry name" value="Pept_M24"/>
</dbReference>
<dbReference type="PRINTS" id="PR00599">
    <property type="entry name" value="MAPEPTIDASE"/>
</dbReference>
<evidence type="ECO:0000256" key="3">
    <source>
        <dbReference type="SAM" id="Phobius"/>
    </source>
</evidence>
<evidence type="ECO:0000313" key="6">
    <source>
        <dbReference type="EMBL" id="BDG59868.1"/>
    </source>
</evidence>
<dbReference type="InterPro" id="IPR036005">
    <property type="entry name" value="Creatinase/aminopeptidase-like"/>
</dbReference>
<feature type="domain" description="Creatinase N-terminal" evidence="5">
    <location>
        <begin position="1"/>
        <end position="120"/>
    </location>
</feature>
<gene>
    <name evidence="6" type="primary">pepQ</name>
    <name evidence="6" type="ORF">caldi_09580</name>
</gene>
<dbReference type="InterPro" id="IPR029149">
    <property type="entry name" value="Creatin/AminoP/Spt16_N"/>
</dbReference>
<evidence type="ECO:0000259" key="5">
    <source>
        <dbReference type="Pfam" id="PF01321"/>
    </source>
</evidence>
<name>A0AA35G7Z3_9FIRM</name>
<dbReference type="InterPro" id="IPR000587">
    <property type="entry name" value="Creatinase_N"/>
</dbReference>
<feature type="transmembrane region" description="Helical" evidence="3">
    <location>
        <begin position="20"/>
        <end position="40"/>
    </location>
</feature>
<protein>
    <submittedName>
        <fullName evidence="6">Peptidase M24</fullName>
    </submittedName>
</protein>
<organism evidence="6 7">
    <name type="scientific">Caldinitratiruptor microaerophilus</name>
    <dbReference type="NCBI Taxonomy" id="671077"/>
    <lineage>
        <taxon>Bacteria</taxon>
        <taxon>Bacillati</taxon>
        <taxon>Bacillota</taxon>
        <taxon>Clostridia</taxon>
        <taxon>Eubacteriales</taxon>
        <taxon>Symbiobacteriaceae</taxon>
        <taxon>Caldinitratiruptor</taxon>
    </lineage>
</organism>
<evidence type="ECO:0000256" key="1">
    <source>
        <dbReference type="ARBA" id="ARBA00008766"/>
    </source>
</evidence>
<dbReference type="Pfam" id="PF01321">
    <property type="entry name" value="Creatinase_N"/>
    <property type="match status" value="1"/>
</dbReference>
<dbReference type="EMBL" id="AP025628">
    <property type="protein sequence ID" value="BDG59868.1"/>
    <property type="molecule type" value="Genomic_DNA"/>
</dbReference>
<dbReference type="PANTHER" id="PTHR46112:SF3">
    <property type="entry name" value="AMINOPEPTIDASE YPDF"/>
    <property type="match status" value="1"/>
</dbReference>